<accession>A0A5J9SUG0</accession>
<reference evidence="1 2" key="1">
    <citation type="journal article" date="2019" name="Sci. Rep.">
        <title>A high-quality genome of Eragrostis curvula grass provides insights into Poaceae evolution and supports new strategies to enhance forage quality.</title>
        <authorList>
            <person name="Carballo J."/>
            <person name="Santos B.A.C.M."/>
            <person name="Zappacosta D."/>
            <person name="Garbus I."/>
            <person name="Selva J.P."/>
            <person name="Gallo C.A."/>
            <person name="Diaz A."/>
            <person name="Albertini E."/>
            <person name="Caccamo M."/>
            <person name="Echenique V."/>
        </authorList>
    </citation>
    <scope>NUCLEOTIDE SEQUENCE [LARGE SCALE GENOMIC DNA]</scope>
    <source>
        <strain evidence="2">cv. Victoria</strain>
        <tissue evidence="1">Leaf</tissue>
    </source>
</reference>
<comment type="caution">
    <text evidence="1">The sequence shown here is derived from an EMBL/GenBank/DDBJ whole genome shotgun (WGS) entry which is preliminary data.</text>
</comment>
<sequence>MQQQIGERDSGGMDGWAAGRLWVGLEISHAGTGGRWVELVGKETSQKNGCMQLNRLLTWSFQESAVPGHRVSGLIEQGEAEFERKVGVIAMDQFEEEGDAVVFSRPPTCCSRGESI</sequence>
<protein>
    <submittedName>
        <fullName evidence="1">Uncharacterized protein</fullName>
    </submittedName>
</protein>
<gene>
    <name evidence="1" type="ORF">EJB05_51887</name>
</gene>
<dbReference type="Proteomes" id="UP000324897">
    <property type="component" value="Unassembled WGS sequence"/>
</dbReference>
<feature type="non-terminal residue" evidence="1">
    <location>
        <position position="1"/>
    </location>
</feature>
<dbReference type="Gramene" id="TVU02620">
    <property type="protein sequence ID" value="TVU02620"/>
    <property type="gene ID" value="EJB05_51887"/>
</dbReference>
<keyword evidence="2" id="KW-1185">Reference proteome</keyword>
<evidence type="ECO:0000313" key="2">
    <source>
        <dbReference type="Proteomes" id="UP000324897"/>
    </source>
</evidence>
<dbReference type="AlphaFoldDB" id="A0A5J9SUG0"/>
<organism evidence="1 2">
    <name type="scientific">Eragrostis curvula</name>
    <name type="common">weeping love grass</name>
    <dbReference type="NCBI Taxonomy" id="38414"/>
    <lineage>
        <taxon>Eukaryota</taxon>
        <taxon>Viridiplantae</taxon>
        <taxon>Streptophyta</taxon>
        <taxon>Embryophyta</taxon>
        <taxon>Tracheophyta</taxon>
        <taxon>Spermatophyta</taxon>
        <taxon>Magnoliopsida</taxon>
        <taxon>Liliopsida</taxon>
        <taxon>Poales</taxon>
        <taxon>Poaceae</taxon>
        <taxon>PACMAD clade</taxon>
        <taxon>Chloridoideae</taxon>
        <taxon>Eragrostideae</taxon>
        <taxon>Eragrostidinae</taxon>
        <taxon>Eragrostis</taxon>
    </lineage>
</organism>
<proteinExistence type="predicted"/>
<dbReference type="EMBL" id="RWGY01000305">
    <property type="protein sequence ID" value="TVU02620.1"/>
    <property type="molecule type" value="Genomic_DNA"/>
</dbReference>
<name>A0A5J9SUG0_9POAL</name>
<evidence type="ECO:0000313" key="1">
    <source>
        <dbReference type="EMBL" id="TVU02620.1"/>
    </source>
</evidence>